<evidence type="ECO:0000313" key="6">
    <source>
        <dbReference type="Proteomes" id="UP000018004"/>
    </source>
</evidence>
<dbReference type="InterPro" id="IPR039564">
    <property type="entry name" value="Peptidase_C39-like"/>
</dbReference>
<dbReference type="RefSeq" id="WP_023579662.1">
    <property type="nucleotide sequence ID" value="NZ_AVGG01000011.1"/>
</dbReference>
<feature type="domain" description="Peptidase C39-like" evidence="3">
    <location>
        <begin position="22"/>
        <end position="159"/>
    </location>
</feature>
<evidence type="ECO:0000256" key="2">
    <source>
        <dbReference type="SAM" id="SignalP"/>
    </source>
</evidence>
<dbReference type="NCBIfam" id="TIGR04183">
    <property type="entry name" value="Por_Secre_tail"/>
    <property type="match status" value="1"/>
</dbReference>
<evidence type="ECO:0000259" key="4">
    <source>
        <dbReference type="Pfam" id="PF18962"/>
    </source>
</evidence>
<gene>
    <name evidence="5" type="ORF">FLJC2902T_20800</name>
</gene>
<proteinExistence type="predicted"/>
<dbReference type="Pfam" id="PF13529">
    <property type="entry name" value="Peptidase_C39_2"/>
    <property type="match status" value="1"/>
</dbReference>
<reference evidence="5 6" key="1">
    <citation type="submission" date="2013-08" db="EMBL/GenBank/DDBJ databases">
        <title>Flavobacterium limnosediminis JC2902 genome sequencing.</title>
        <authorList>
            <person name="Lee K."/>
            <person name="Yi H."/>
            <person name="Park S."/>
            <person name="Chun J."/>
        </authorList>
    </citation>
    <scope>NUCLEOTIDE SEQUENCE [LARGE SCALE GENOMIC DNA]</scope>
    <source>
        <strain evidence="5 6">JC2902</strain>
    </source>
</reference>
<comment type="caution">
    <text evidence="5">The sequence shown here is derived from an EMBL/GenBank/DDBJ whole genome shotgun (WGS) entry which is preliminary data.</text>
</comment>
<dbReference type="eggNOG" id="COG3271">
    <property type="taxonomic scope" value="Bacteria"/>
</dbReference>
<dbReference type="EMBL" id="AVGG01000011">
    <property type="protein sequence ID" value="ESU27375.1"/>
    <property type="molecule type" value="Genomic_DNA"/>
</dbReference>
<feature type="domain" description="Secretion system C-terminal sorting" evidence="4">
    <location>
        <begin position="204"/>
        <end position="275"/>
    </location>
</feature>
<dbReference type="Gene3D" id="3.90.70.10">
    <property type="entry name" value="Cysteine proteinases"/>
    <property type="match status" value="1"/>
</dbReference>
<keyword evidence="6" id="KW-1185">Reference proteome</keyword>
<evidence type="ECO:0000259" key="3">
    <source>
        <dbReference type="Pfam" id="PF13529"/>
    </source>
</evidence>
<keyword evidence="1 2" id="KW-0732">Signal</keyword>
<dbReference type="OrthoDB" id="667194at2"/>
<name>V6SSG8_9FLAO</name>
<evidence type="ECO:0008006" key="7">
    <source>
        <dbReference type="Google" id="ProtNLM"/>
    </source>
</evidence>
<dbReference type="PATRIC" id="fig|1341181.4.peg.2044"/>
<feature type="signal peptide" evidence="2">
    <location>
        <begin position="1"/>
        <end position="18"/>
    </location>
</feature>
<feature type="chain" id="PRO_5004750910" description="Secretion system C-terminal sorting domain-containing protein" evidence="2">
    <location>
        <begin position="19"/>
        <end position="276"/>
    </location>
</feature>
<dbReference type="AlphaFoldDB" id="V6SSG8"/>
<dbReference type="Proteomes" id="UP000018004">
    <property type="component" value="Unassembled WGS sequence"/>
</dbReference>
<accession>V6SSG8</accession>
<sequence>MKKTILFFVLFLSLYDLKAQQLNVPQVIQEQNQWCWAGVSKSILNYYGTNVSQCQIADYARQVISWNNFGSVNCCTNPNLGCNYWNYAWGYSGSIQDILVHFSNIQNYGYSNALSLSQISTQIGAGRPFVVRWGWVSGGGHFVVGHGINGSNISYMDPWFGEGYHISTYSWLVNDGNHNWTHTNILTTNLSTGENQVSDFELYVYPNPAQNEVTIKGADIIEDVKMYDVAGKLIKHLNHNPTDNNVSFDVSDCETGLYFFEIQIGGKKYLKEIAID</sequence>
<evidence type="ECO:0000313" key="5">
    <source>
        <dbReference type="EMBL" id="ESU27375.1"/>
    </source>
</evidence>
<evidence type="ECO:0000256" key="1">
    <source>
        <dbReference type="ARBA" id="ARBA00022729"/>
    </source>
</evidence>
<dbReference type="STRING" id="1341181.FLJC2902T_20800"/>
<protein>
    <recommendedName>
        <fullName evidence="7">Secretion system C-terminal sorting domain-containing protein</fullName>
    </recommendedName>
</protein>
<dbReference type="Pfam" id="PF18962">
    <property type="entry name" value="Por_Secre_tail"/>
    <property type="match status" value="1"/>
</dbReference>
<organism evidence="5 6">
    <name type="scientific">Flavobacterium limnosediminis JC2902</name>
    <dbReference type="NCBI Taxonomy" id="1341181"/>
    <lineage>
        <taxon>Bacteria</taxon>
        <taxon>Pseudomonadati</taxon>
        <taxon>Bacteroidota</taxon>
        <taxon>Flavobacteriia</taxon>
        <taxon>Flavobacteriales</taxon>
        <taxon>Flavobacteriaceae</taxon>
        <taxon>Flavobacterium</taxon>
    </lineage>
</organism>
<dbReference type="InterPro" id="IPR026444">
    <property type="entry name" value="Secre_tail"/>
</dbReference>